<reference evidence="5 6" key="1">
    <citation type="submission" date="2018-01" db="EMBL/GenBank/DDBJ databases">
        <title>Genomic Encyclopedia of Type Strains, Phase III (KMG-III): the genomes of soil and plant-associated and newly described type strains.</title>
        <authorList>
            <person name="Whitman W."/>
        </authorList>
    </citation>
    <scope>NUCLEOTIDE SEQUENCE [LARGE SCALE GENOMIC DNA]</scope>
    <source>
        <strain evidence="5 6">1131</strain>
    </source>
</reference>
<dbReference type="AlphaFoldDB" id="A0A2S4MKQ6"/>
<dbReference type="SUPFAM" id="SSF46689">
    <property type="entry name" value="Homeodomain-like"/>
    <property type="match status" value="2"/>
</dbReference>
<accession>A0A2S4MKQ6</accession>
<dbReference type="SMART" id="SM00342">
    <property type="entry name" value="HTH_ARAC"/>
    <property type="match status" value="1"/>
</dbReference>
<dbReference type="Pfam" id="PF12833">
    <property type="entry name" value="HTH_18"/>
    <property type="match status" value="1"/>
</dbReference>
<keyword evidence="6" id="KW-1185">Reference proteome</keyword>
<dbReference type="InterPro" id="IPR010499">
    <property type="entry name" value="AraC_E-bd"/>
</dbReference>
<organism evidence="5 6">
    <name type="scientific">Bosea psychrotolerans</name>
    <dbReference type="NCBI Taxonomy" id="1871628"/>
    <lineage>
        <taxon>Bacteria</taxon>
        <taxon>Pseudomonadati</taxon>
        <taxon>Pseudomonadota</taxon>
        <taxon>Alphaproteobacteria</taxon>
        <taxon>Hyphomicrobiales</taxon>
        <taxon>Boseaceae</taxon>
        <taxon>Bosea</taxon>
    </lineage>
</organism>
<dbReference type="InterPro" id="IPR011256">
    <property type="entry name" value="Reg_factor_effector_dom_sf"/>
</dbReference>
<sequence>MDPIKKAVWCIESRFASELSLDEIAEVSGVSRFHLSRVFGAATGRSVMRYVRERRLSEAARQLASGAPDILSVALDWGYGSHEAFTRAFRDQFGLTPEDLRAKGDLSSLRLAEPIAMYSDTSITLPEPRFVTEKPLLIAGLGGRFSYENTSGIPALWQRVAPHLGHIPGQIGHVCYGVSYNCDDHGQFDYIAGAAVSDFSELPAEFDRTRVPEQNYAVFEHRGHVTQIKRTYEAIWRDWLPKSGRKPADGPTLERMDERFDGSTGNGVLEIWLALKA</sequence>
<dbReference type="InterPro" id="IPR018060">
    <property type="entry name" value="HTH_AraC"/>
</dbReference>
<evidence type="ECO:0000256" key="1">
    <source>
        <dbReference type="ARBA" id="ARBA00023015"/>
    </source>
</evidence>
<keyword evidence="1" id="KW-0805">Transcription regulation</keyword>
<dbReference type="GO" id="GO:0043565">
    <property type="term" value="F:sequence-specific DNA binding"/>
    <property type="evidence" value="ECO:0007669"/>
    <property type="project" value="InterPro"/>
</dbReference>
<dbReference type="RefSeq" id="WP_103716866.1">
    <property type="nucleotide sequence ID" value="NZ_PQFZ01000002.1"/>
</dbReference>
<name>A0A2S4MKQ6_9HYPH</name>
<evidence type="ECO:0000256" key="3">
    <source>
        <dbReference type="ARBA" id="ARBA00023163"/>
    </source>
</evidence>
<dbReference type="InterPro" id="IPR029442">
    <property type="entry name" value="GyrI-like"/>
</dbReference>
<feature type="domain" description="HTH araC/xylS-type" evidence="4">
    <location>
        <begin position="5"/>
        <end position="103"/>
    </location>
</feature>
<dbReference type="GO" id="GO:0003700">
    <property type="term" value="F:DNA-binding transcription factor activity"/>
    <property type="evidence" value="ECO:0007669"/>
    <property type="project" value="InterPro"/>
</dbReference>
<dbReference type="InterPro" id="IPR050959">
    <property type="entry name" value="MarA-like"/>
</dbReference>
<comment type="caution">
    <text evidence="5">The sequence shown here is derived from an EMBL/GenBank/DDBJ whole genome shotgun (WGS) entry which is preliminary data.</text>
</comment>
<dbReference type="InterPro" id="IPR018062">
    <property type="entry name" value="HTH_AraC-typ_CS"/>
</dbReference>
<dbReference type="PROSITE" id="PS00041">
    <property type="entry name" value="HTH_ARAC_FAMILY_1"/>
    <property type="match status" value="1"/>
</dbReference>
<keyword evidence="2" id="KW-0238">DNA-binding</keyword>
<dbReference type="EMBL" id="PQFZ01000002">
    <property type="protein sequence ID" value="POR55333.1"/>
    <property type="molecule type" value="Genomic_DNA"/>
</dbReference>
<dbReference type="SMART" id="SM00871">
    <property type="entry name" value="AraC_E_bind"/>
    <property type="match status" value="1"/>
</dbReference>
<dbReference type="InterPro" id="IPR020449">
    <property type="entry name" value="Tscrpt_reg_AraC-type_HTH"/>
</dbReference>
<evidence type="ECO:0000313" key="6">
    <source>
        <dbReference type="Proteomes" id="UP000236919"/>
    </source>
</evidence>
<dbReference type="Gene3D" id="3.20.80.10">
    <property type="entry name" value="Regulatory factor, effector binding domain"/>
    <property type="match status" value="1"/>
</dbReference>
<protein>
    <submittedName>
        <fullName evidence="5">AraC family transcriptional regulator</fullName>
    </submittedName>
</protein>
<dbReference type="PROSITE" id="PS01124">
    <property type="entry name" value="HTH_ARAC_FAMILY_2"/>
    <property type="match status" value="1"/>
</dbReference>
<dbReference type="OrthoDB" id="282744at2"/>
<dbReference type="PANTHER" id="PTHR47504">
    <property type="entry name" value="RIGHT ORIGIN-BINDING PROTEIN"/>
    <property type="match status" value="1"/>
</dbReference>
<dbReference type="Proteomes" id="UP000236919">
    <property type="component" value="Unassembled WGS sequence"/>
</dbReference>
<evidence type="ECO:0000313" key="5">
    <source>
        <dbReference type="EMBL" id="POR55333.1"/>
    </source>
</evidence>
<dbReference type="SUPFAM" id="SSF55136">
    <property type="entry name" value="Probable bacterial effector-binding domain"/>
    <property type="match status" value="1"/>
</dbReference>
<dbReference type="Pfam" id="PF06445">
    <property type="entry name" value="GyrI-like"/>
    <property type="match status" value="1"/>
</dbReference>
<evidence type="ECO:0000259" key="4">
    <source>
        <dbReference type="PROSITE" id="PS01124"/>
    </source>
</evidence>
<dbReference type="PRINTS" id="PR00032">
    <property type="entry name" value="HTHARAC"/>
</dbReference>
<proteinExistence type="predicted"/>
<dbReference type="Gene3D" id="1.10.10.60">
    <property type="entry name" value="Homeodomain-like"/>
    <property type="match status" value="2"/>
</dbReference>
<dbReference type="InterPro" id="IPR009057">
    <property type="entry name" value="Homeodomain-like_sf"/>
</dbReference>
<keyword evidence="3" id="KW-0804">Transcription</keyword>
<evidence type="ECO:0000256" key="2">
    <source>
        <dbReference type="ARBA" id="ARBA00023125"/>
    </source>
</evidence>
<dbReference type="PANTHER" id="PTHR47504:SF5">
    <property type="entry name" value="RIGHT ORIGIN-BINDING PROTEIN"/>
    <property type="match status" value="1"/>
</dbReference>
<gene>
    <name evidence="5" type="ORF">CYD53_102219</name>
</gene>